<dbReference type="InterPro" id="IPR006860">
    <property type="entry name" value="FecR"/>
</dbReference>
<dbReference type="SUPFAM" id="SSF48452">
    <property type="entry name" value="TPR-like"/>
    <property type="match status" value="1"/>
</dbReference>
<sequence length="1165" mass="130992">MIVCYQRRNDKFMKNAQCTGWIPATLKLLYRALPGLCFFMTTGAVSIAFAEEVCNAPVARMVSLQGVVEYHRPGDSGWHMAASNSTFCAGDRVRVRANSRAALRLSNESMLRLNQRTAITISGPDVEQNTLLDLMNGVMHIITRTPKPFKIRTPVVNASVDGTEFLVDAGGEDDSSPSVTIAVYEGRVKAGSDQDNLILANQEAAVFQENQPARKTVMVHPLDAVQWALHYPMLIDLYSRSGHENQQSPAVHHVIEQYRQGKLAEALAELDHLLAEELTVDALILRSELLLTTGRVKEALSDLQRTEQLEPGNSDALALHAMIFVVQNRKQEALALAGQAVRNNPASSAAKLALSYAQQANFQIETALASAEEAVRLDSQNALAWARLAELQMSAGKSDHALQSAERAVSLDPDLSRTQTVLGFAHLLQIDTHRAQVAFARATVLDQADPMPRLGIGIARIRENKLEAGRIDIETAASLDPANSLIRSYLGKAYFEEKRYPLAGTQFDLAKARDPNDPTPWLYDAIQKQTQNRPVEALRDVQKSIELNDNRAVYRSQLLLDQDQAARGSSLARIYDNLGFEKRALMETAKSLSFDPASHSAHRFLSDAYANVPRHEIARVSELLQAQLLQPVNVNPVQPRMAVADLNLITGTGPSAPGFNEFAPLMERNKAQLVASGVVGNHGALGDEVVVSGVYDRASVSVGQFHYQTDGFRPNNDQTHNIYNAFVQYAVTPDLNVQAELRRREKKHGDLLMDFDPKKFSEVARLNLEEDTARIGAMYRISPRQNFLFSTIYTHQDADVIEDLGSDFPFYGDQRSHGYQVEAQHILRKDRVNVITGGGIYRTNLTNDFRKNTEPLICMMMGCEKSKADKEQNVAYLYSNLNILKNVMATLGFSYQAYSNDAGGINRKVSEFDPKIGLQVDFHKNVRLRMAWFEALKRDLIGQATIEPTQIAGFNQFYDEMTGTKSRHKAVGLDIHFANAVYGGVEVSERDLDVPVIPELGVSDRDYYWDKQKEQLLRGYVYGTFRPNWVVAIEPEYEKFDRKERYADLPTNIHTLRAPISVSYFDQNGFWAKLTGTYVMQDVKWARFDEDTWLGWIEKKDSNFFLLDMVAGYRLPKRKGLLSFEVRNLLNKHFYYRNQYLYLSEPALPRYIPERTLFARITLNF</sequence>
<dbReference type="Pfam" id="PF00593">
    <property type="entry name" value="TonB_dep_Rec_b-barrel"/>
    <property type="match status" value="1"/>
</dbReference>
<keyword evidence="4" id="KW-0802">TPR repeat</keyword>
<evidence type="ECO:0000256" key="1">
    <source>
        <dbReference type="ARBA" id="ARBA00004442"/>
    </source>
</evidence>
<dbReference type="Gene3D" id="2.60.120.1440">
    <property type="match status" value="1"/>
</dbReference>
<dbReference type="InterPro" id="IPR011990">
    <property type="entry name" value="TPR-like_helical_dom_sf"/>
</dbReference>
<dbReference type="EMBL" id="AL954747">
    <property type="protein sequence ID" value="CAD85209.1"/>
    <property type="molecule type" value="Genomic_DNA"/>
</dbReference>
<dbReference type="InterPro" id="IPR000531">
    <property type="entry name" value="Beta-barrel_TonB"/>
</dbReference>
<accession>Q82V13</accession>
<keyword evidence="2" id="KW-0472">Membrane</keyword>
<dbReference type="PANTHER" id="PTHR12558">
    <property type="entry name" value="CELL DIVISION CYCLE 16,23,27"/>
    <property type="match status" value="1"/>
</dbReference>
<dbReference type="SUPFAM" id="SSF56935">
    <property type="entry name" value="Porins"/>
    <property type="match status" value="1"/>
</dbReference>
<protein>
    <submittedName>
        <fullName evidence="7">TPR repeat</fullName>
    </submittedName>
</protein>
<reference evidence="7 8" key="1">
    <citation type="journal article" date="2003" name="J. Bacteriol.">
        <title>Complete genome sequence of the ammonia-oxidizing bacterium and obligate chemolithoautotroph Nitrosomonas europaea.</title>
        <authorList>
            <person name="Chain P."/>
            <person name="Lamerdin J."/>
            <person name="Larimer F."/>
            <person name="Regala W."/>
            <person name="Land M."/>
            <person name="Hauser L."/>
            <person name="Hooper A."/>
            <person name="Klotz M."/>
            <person name="Norton J."/>
            <person name="Sayavedra-Soto L."/>
            <person name="Arciero D."/>
            <person name="Hommes N."/>
            <person name="Whittaker M."/>
            <person name="Arp D."/>
        </authorList>
    </citation>
    <scope>NUCLEOTIDE SEQUENCE [LARGE SCALE GENOMIC DNA]</scope>
    <source>
        <strain evidence="8">ATCC 19718 / CIP 103999 / KCTC 2705 / NBRC 14298</strain>
    </source>
</reference>
<dbReference type="InterPro" id="IPR019734">
    <property type="entry name" value="TPR_rpt"/>
</dbReference>
<dbReference type="PROSITE" id="PS50005">
    <property type="entry name" value="TPR"/>
    <property type="match status" value="1"/>
</dbReference>
<evidence type="ECO:0000259" key="5">
    <source>
        <dbReference type="Pfam" id="PF00593"/>
    </source>
</evidence>
<dbReference type="InterPro" id="IPR036942">
    <property type="entry name" value="Beta-barrel_TonB_sf"/>
</dbReference>
<dbReference type="PANTHER" id="PTHR12558:SF13">
    <property type="entry name" value="CELL DIVISION CYCLE PROTEIN 27 HOMOLOG"/>
    <property type="match status" value="1"/>
</dbReference>
<keyword evidence="3" id="KW-0998">Cell outer membrane</keyword>
<name>Q82V13_NITEU</name>
<feature type="domain" description="TonB-dependent receptor-like beta-barrel" evidence="5">
    <location>
        <begin position="711"/>
        <end position="1129"/>
    </location>
</feature>
<dbReference type="Proteomes" id="UP000001416">
    <property type="component" value="Chromosome"/>
</dbReference>
<dbReference type="KEGG" id="neu:NE1298"/>
<dbReference type="HOGENOM" id="CLU_277295_0_0_4"/>
<dbReference type="eggNOG" id="COG0457">
    <property type="taxonomic scope" value="Bacteria"/>
</dbReference>
<dbReference type="Pfam" id="PF04773">
    <property type="entry name" value="FecR"/>
    <property type="match status" value="1"/>
</dbReference>
<evidence type="ECO:0000313" key="7">
    <source>
        <dbReference type="EMBL" id="CAD85209.1"/>
    </source>
</evidence>
<dbReference type="GO" id="GO:0009279">
    <property type="term" value="C:cell outer membrane"/>
    <property type="evidence" value="ECO:0007669"/>
    <property type="project" value="UniProtKB-SubCell"/>
</dbReference>
<feature type="domain" description="FecR protein" evidence="6">
    <location>
        <begin position="91"/>
        <end position="189"/>
    </location>
</feature>
<dbReference type="AlphaFoldDB" id="Q82V13"/>
<dbReference type="Pfam" id="PF13181">
    <property type="entry name" value="TPR_8"/>
    <property type="match status" value="1"/>
</dbReference>
<dbReference type="SMART" id="SM00028">
    <property type="entry name" value="TPR"/>
    <property type="match status" value="7"/>
</dbReference>
<dbReference type="Gene3D" id="2.40.170.20">
    <property type="entry name" value="TonB-dependent receptor, beta-barrel domain"/>
    <property type="match status" value="1"/>
</dbReference>
<dbReference type="STRING" id="228410.NE1298"/>
<evidence type="ECO:0000313" key="8">
    <source>
        <dbReference type="Proteomes" id="UP000001416"/>
    </source>
</evidence>
<dbReference type="eggNOG" id="COG3712">
    <property type="taxonomic scope" value="Bacteria"/>
</dbReference>
<evidence type="ECO:0000256" key="4">
    <source>
        <dbReference type="PROSITE-ProRule" id="PRU00339"/>
    </source>
</evidence>
<proteinExistence type="predicted"/>
<evidence type="ECO:0000259" key="6">
    <source>
        <dbReference type="Pfam" id="PF04773"/>
    </source>
</evidence>
<dbReference type="Pfam" id="PF13432">
    <property type="entry name" value="TPR_16"/>
    <property type="match status" value="2"/>
</dbReference>
<organism evidence="7 8">
    <name type="scientific">Nitrosomonas europaea (strain ATCC 19718 / CIP 103999 / KCTC 2705 / NBRC 14298)</name>
    <dbReference type="NCBI Taxonomy" id="228410"/>
    <lineage>
        <taxon>Bacteria</taxon>
        <taxon>Pseudomonadati</taxon>
        <taxon>Pseudomonadota</taxon>
        <taxon>Betaproteobacteria</taxon>
        <taxon>Nitrosomonadales</taxon>
        <taxon>Nitrosomonadaceae</taxon>
        <taxon>Nitrosomonas</taxon>
    </lineage>
</organism>
<keyword evidence="8" id="KW-1185">Reference proteome</keyword>
<feature type="repeat" description="TPR" evidence="4">
    <location>
        <begin position="382"/>
        <end position="415"/>
    </location>
</feature>
<gene>
    <name evidence="7" type="ordered locus">NE1298</name>
</gene>
<dbReference type="Gene3D" id="1.25.40.10">
    <property type="entry name" value="Tetratricopeptide repeat domain"/>
    <property type="match status" value="2"/>
</dbReference>
<comment type="subcellular location">
    <subcellularLocation>
        <location evidence="1">Cell outer membrane</location>
    </subcellularLocation>
</comment>
<evidence type="ECO:0000256" key="2">
    <source>
        <dbReference type="ARBA" id="ARBA00023136"/>
    </source>
</evidence>
<evidence type="ECO:0000256" key="3">
    <source>
        <dbReference type="ARBA" id="ARBA00023237"/>
    </source>
</evidence>
<dbReference type="SUPFAM" id="SSF81901">
    <property type="entry name" value="HCP-like"/>
    <property type="match status" value="1"/>
</dbReference>